<keyword evidence="4" id="KW-0254">Endocytosis</keyword>
<evidence type="ECO:0000256" key="6">
    <source>
        <dbReference type="ARBA" id="ARBA00039231"/>
    </source>
</evidence>
<reference evidence="8" key="1">
    <citation type="journal article" date="2016" name="Proc. Natl. Acad. Sci. U.S.A.">
        <title>Comparative genomics of biotechnologically important yeasts.</title>
        <authorList>
            <person name="Riley R."/>
            <person name="Haridas S."/>
            <person name="Wolfe K.H."/>
            <person name="Lopes M.R."/>
            <person name="Hittinger C.T."/>
            <person name="Goeker M."/>
            <person name="Salamov A.A."/>
            <person name="Wisecaver J.H."/>
            <person name="Long T.M."/>
            <person name="Calvey C.H."/>
            <person name="Aerts A.L."/>
            <person name="Barry K.W."/>
            <person name="Choi C."/>
            <person name="Clum A."/>
            <person name="Coughlan A.Y."/>
            <person name="Deshpande S."/>
            <person name="Douglass A.P."/>
            <person name="Hanson S.J."/>
            <person name="Klenk H.-P."/>
            <person name="LaButti K.M."/>
            <person name="Lapidus A."/>
            <person name="Lindquist E.A."/>
            <person name="Lipzen A.M."/>
            <person name="Meier-Kolthoff J.P."/>
            <person name="Ohm R.A."/>
            <person name="Otillar R.P."/>
            <person name="Pangilinan J.L."/>
            <person name="Peng Y."/>
            <person name="Rokas A."/>
            <person name="Rosa C.A."/>
            <person name="Scheuner C."/>
            <person name="Sibirny A.A."/>
            <person name="Slot J.C."/>
            <person name="Stielow J.B."/>
            <person name="Sun H."/>
            <person name="Kurtzman C.P."/>
            <person name="Blackwell M."/>
            <person name="Grigoriev I.V."/>
            <person name="Jeffries T.W."/>
        </authorList>
    </citation>
    <scope>NUCLEOTIDE SEQUENCE [LARGE SCALE GENOMIC DNA]</scope>
    <source>
        <strain evidence="8">NRRL Y-1626</strain>
    </source>
</reference>
<evidence type="ECO:0000256" key="4">
    <source>
        <dbReference type="ARBA" id="ARBA00022583"/>
    </source>
</evidence>
<comment type="similarity">
    <text evidence="5">Belongs to the YPP1 family.</text>
</comment>
<dbReference type="AlphaFoldDB" id="A0A1B7TEF5"/>
<protein>
    <recommendedName>
        <fullName evidence="6">Cargo-transport protein YPP1</fullName>
    </recommendedName>
</protein>
<comment type="function">
    <text evidence="1">Involved in endocytosis.</text>
</comment>
<comment type="caution">
    <text evidence="7">The sequence shown here is derived from an EMBL/GenBank/DDBJ whole genome shotgun (WGS) entry which is preliminary data.</text>
</comment>
<dbReference type="EMBL" id="LXPE01000011">
    <property type="protein sequence ID" value="OBA27117.1"/>
    <property type="molecule type" value="Genomic_DNA"/>
</dbReference>
<gene>
    <name evidence="7" type="ORF">HANVADRAFT_2225</name>
</gene>
<evidence type="ECO:0000256" key="5">
    <source>
        <dbReference type="ARBA" id="ARBA00038251"/>
    </source>
</evidence>
<proteinExistence type="inferred from homology"/>
<dbReference type="OrthoDB" id="3972608at2759"/>
<evidence type="ECO:0000256" key="2">
    <source>
        <dbReference type="ARBA" id="ARBA00004413"/>
    </source>
</evidence>
<dbReference type="InterPro" id="IPR011990">
    <property type="entry name" value="TPR-like_helical_dom_sf"/>
</dbReference>
<comment type="subcellular location">
    <subcellularLocation>
        <location evidence="2">Cell membrane</location>
        <topology evidence="2">Peripheral membrane protein</topology>
        <orientation evidence="2">Cytoplasmic side</orientation>
    </subcellularLocation>
    <subcellularLocation>
        <location evidence="3">Cytoplasmic granule</location>
    </subcellularLocation>
</comment>
<dbReference type="Proteomes" id="UP000092321">
    <property type="component" value="Unassembled WGS sequence"/>
</dbReference>
<dbReference type="PANTHER" id="PTHR23083">
    <property type="entry name" value="TETRATRICOPEPTIDE REPEAT PROTEIN, TPR"/>
    <property type="match status" value="1"/>
</dbReference>
<evidence type="ECO:0000313" key="8">
    <source>
        <dbReference type="Proteomes" id="UP000092321"/>
    </source>
</evidence>
<name>A0A1B7TEF5_9ASCO</name>
<dbReference type="GO" id="GO:0006897">
    <property type="term" value="P:endocytosis"/>
    <property type="evidence" value="ECO:0007669"/>
    <property type="project" value="UniProtKB-KW"/>
</dbReference>
<dbReference type="Gene3D" id="1.25.40.10">
    <property type="entry name" value="Tetratricopeptide repeat domain"/>
    <property type="match status" value="1"/>
</dbReference>
<organism evidence="7 8">
    <name type="scientific">Hanseniaspora valbyensis NRRL Y-1626</name>
    <dbReference type="NCBI Taxonomy" id="766949"/>
    <lineage>
        <taxon>Eukaryota</taxon>
        <taxon>Fungi</taxon>
        <taxon>Dikarya</taxon>
        <taxon>Ascomycota</taxon>
        <taxon>Saccharomycotina</taxon>
        <taxon>Saccharomycetes</taxon>
        <taxon>Saccharomycodales</taxon>
        <taxon>Saccharomycodaceae</taxon>
        <taxon>Hanseniaspora</taxon>
    </lineage>
</organism>
<evidence type="ECO:0000256" key="3">
    <source>
        <dbReference type="ARBA" id="ARBA00004463"/>
    </source>
</evidence>
<dbReference type="PANTHER" id="PTHR23083:SF464">
    <property type="entry name" value="TETRATRICOPEPTIDE REPEAT DOMAIN 7, ISOFORM A"/>
    <property type="match status" value="1"/>
</dbReference>
<evidence type="ECO:0000313" key="7">
    <source>
        <dbReference type="EMBL" id="OBA27117.1"/>
    </source>
</evidence>
<evidence type="ECO:0000256" key="1">
    <source>
        <dbReference type="ARBA" id="ARBA00002550"/>
    </source>
</evidence>
<dbReference type="GO" id="GO:0005886">
    <property type="term" value="C:plasma membrane"/>
    <property type="evidence" value="ECO:0007669"/>
    <property type="project" value="UniProtKB-SubCell"/>
</dbReference>
<dbReference type="InterPro" id="IPR051722">
    <property type="entry name" value="Endocytosis_PI4K-reg_protein"/>
</dbReference>
<accession>A0A1B7TEF5</accession>
<sequence length="911" mass="105839">MTVDEIQSTHTPVIDLQDNIIDSKLFGSFVNKSINSNSLLYKTCFLYHRLHYNTVIESLNIERLKIIKQDATKLFNQIGNKQNTLLCSCILKNVIGTVNIILNPEDNITLLENYTTVKNESLGCSSEFTTLLALENIYYTNTLTNLINDSNFTIPSPKNGMSLYYLDSICKKIDKFEDINSKFLKFYCQIKFGDLQDKEVINFLNILIKDISFPNANEINGNKQQVALDLYLQIILNYYNNFSKENIRNWEELITSIITKSFQNISIAGIAAKLYNQLGELHKSELFFDNYIIYNNKYFEFNKKFQDIVSILNLANILEDKNNISIFLNMIYQEYQLDVILKKDGSLILESNKFDSIKIPKDLNDILVKKYQLDVILKKDGSLILESNKFGSIKIPKDLNDILVKSWIILYTKSDINKNIDDSFYFALDLYLQIILNYYNNFSKENIRNWEELITSIITKSFQNISIAGIAAKLYNQLGELHKSELFFDNYIIYNNKYFEFNKKFQDIVSILNLANILEDKNNISIFLNMIYQEYQLDVILKKDGSLILESNKFDSIKIPKDLNDILVKSWIILYTKSDINKNIDDSFYCLANILQLNLDKDTKLKYEFEYSYNLSLVKQNEKSCNWLKERILTNNPEDNIKSWLLLAIVESSKEEKINSLTIANSLLNPLEEHEDDPEHVHDPVDISNLSFEDRYHYIVFKFLQLDIVTEMHGSKDSIDLLASLFELYDLLFAKFENTKRVHESPRYTKEYVLQLVWLQASKMYLLNDQISDALGCLKEISSMSVDFKNLNCLNMKGYINKDISQFETVLGYDPTNLIALNGMANLLLNQDNADNKSLEYINKLNNMSLKITTAVNNNIQCQFNGQLQFNLYKLYVKLGHSKDLQKSLLLTTIGNLENDTILDPWIVKLI</sequence>
<keyword evidence="8" id="KW-1185">Reference proteome</keyword>